<dbReference type="Proteomes" id="UP000027981">
    <property type="component" value="Chromosome"/>
</dbReference>
<evidence type="ECO:0000313" key="2">
    <source>
        <dbReference type="Proteomes" id="UP000027981"/>
    </source>
</evidence>
<organism evidence="1 2">
    <name type="scientific">Palaeococcus pacificus DY20341</name>
    <dbReference type="NCBI Taxonomy" id="1343739"/>
    <lineage>
        <taxon>Archaea</taxon>
        <taxon>Methanobacteriati</taxon>
        <taxon>Methanobacteriota</taxon>
        <taxon>Thermococci</taxon>
        <taxon>Thermococcales</taxon>
        <taxon>Thermococcaceae</taxon>
        <taxon>Palaeococcus</taxon>
    </lineage>
</organism>
<accession>A0A075LTG3</accession>
<dbReference type="HOGENOM" id="CLU_3075498_0_0_2"/>
<reference evidence="2" key="1">
    <citation type="submission" date="2013-06" db="EMBL/GenBank/DDBJ databases">
        <title>Complete Genome Sequence of Hyperthermophilic Palaeococcus pacificus DY20341T, Isolated from a Deep-Sea Hydrothermal Sediments.</title>
        <authorList>
            <person name="Zeng X."/>
            <person name="Shao Z."/>
        </authorList>
    </citation>
    <scope>NUCLEOTIDE SEQUENCE [LARGE SCALE GENOMIC DNA]</scope>
    <source>
        <strain evidence="2">DY20341</strain>
    </source>
</reference>
<sequence length="52" mass="6415">MNIQSFLFFQIIQTTRKSMKKVYDDILAHLFIKHLKNKRHVHHKFYLSLKDI</sequence>
<evidence type="ECO:0000313" key="1">
    <source>
        <dbReference type="EMBL" id="AIF69594.1"/>
    </source>
</evidence>
<protein>
    <submittedName>
        <fullName evidence="1">Uncharacterized protein</fullName>
    </submittedName>
</protein>
<dbReference type="KEGG" id="ppac:PAP_05970"/>
<keyword evidence="2" id="KW-1185">Reference proteome</keyword>
<dbReference type="EMBL" id="CP006019">
    <property type="protein sequence ID" value="AIF69594.1"/>
    <property type="molecule type" value="Genomic_DNA"/>
</dbReference>
<proteinExistence type="predicted"/>
<reference evidence="1 2" key="2">
    <citation type="journal article" date="2015" name="Genome Announc.">
        <title>Complete Genome Sequence of Hyperthermophilic Piezophilic Archaeon Palaeococcus pacificus DY20341T, Isolated from Deep-Sea Hydrothermal Sediments.</title>
        <authorList>
            <person name="Zeng X."/>
            <person name="Jebbar M."/>
            <person name="Shao Z."/>
        </authorList>
    </citation>
    <scope>NUCLEOTIDE SEQUENCE [LARGE SCALE GENOMIC DNA]</scope>
    <source>
        <strain evidence="1 2">DY20341</strain>
    </source>
</reference>
<dbReference type="STRING" id="1343739.PAP_05970"/>
<name>A0A075LTG3_9EURY</name>
<gene>
    <name evidence="1" type="ORF">PAP_05970</name>
</gene>
<dbReference type="AlphaFoldDB" id="A0A075LTG3"/>